<dbReference type="PROSITE" id="PS50994">
    <property type="entry name" value="INTEGRASE"/>
    <property type="match status" value="1"/>
</dbReference>
<dbReference type="SUPFAM" id="SSF53098">
    <property type="entry name" value="Ribonuclease H-like"/>
    <property type="match status" value="1"/>
</dbReference>
<dbReference type="PANTHER" id="PTHR46889">
    <property type="entry name" value="TRANSPOSASE INSF FOR INSERTION SEQUENCE IS3B-RELATED"/>
    <property type="match status" value="1"/>
</dbReference>
<dbReference type="Gene3D" id="3.30.420.10">
    <property type="entry name" value="Ribonuclease H-like superfamily/Ribonuclease H"/>
    <property type="match status" value="1"/>
</dbReference>
<dbReference type="InterPro" id="IPR025948">
    <property type="entry name" value="HTH-like_dom"/>
</dbReference>
<reference evidence="2 3" key="1">
    <citation type="submission" date="2017-02" db="EMBL/GenBank/DDBJ databases">
        <authorList>
            <person name="Peterson S.W."/>
        </authorList>
    </citation>
    <scope>NUCLEOTIDE SEQUENCE [LARGE SCALE GENOMIC DNA]</scope>
    <source>
        <strain evidence="2">Psychrobacter_piechaudii</strain>
    </source>
</reference>
<organism evidence="2 3">
    <name type="scientific">Psychrobacter piechaudii</name>
    <dbReference type="NCBI Taxonomy" id="1945521"/>
    <lineage>
        <taxon>Bacteria</taxon>
        <taxon>Pseudomonadati</taxon>
        <taxon>Pseudomonadota</taxon>
        <taxon>Gammaproteobacteria</taxon>
        <taxon>Moraxellales</taxon>
        <taxon>Moraxellaceae</taxon>
        <taxon>Psychrobacter</taxon>
    </lineage>
</organism>
<dbReference type="InterPro" id="IPR012337">
    <property type="entry name" value="RNaseH-like_sf"/>
</dbReference>
<dbReference type="InterPro" id="IPR050900">
    <property type="entry name" value="Transposase_IS3/IS150/IS904"/>
</dbReference>
<proteinExistence type="predicted"/>
<evidence type="ECO:0000313" key="2">
    <source>
        <dbReference type="EMBL" id="SJM72577.1"/>
    </source>
</evidence>
<dbReference type="Pfam" id="PF00665">
    <property type="entry name" value="rve"/>
    <property type="match status" value="1"/>
</dbReference>
<feature type="domain" description="Integrase catalytic" evidence="1">
    <location>
        <begin position="96"/>
        <end position="260"/>
    </location>
</feature>
<dbReference type="EMBL" id="FUGE01000180">
    <property type="protein sequence ID" value="SJM72577.1"/>
    <property type="molecule type" value="Genomic_DNA"/>
</dbReference>
<dbReference type="Proteomes" id="UP000188357">
    <property type="component" value="Unassembled WGS sequence"/>
</dbReference>
<dbReference type="InterPro" id="IPR001584">
    <property type="entry name" value="Integrase_cat-core"/>
</dbReference>
<accession>A0A1R4GWJ9</accession>
<name>A0A1R4GWJ9_9GAMM</name>
<evidence type="ECO:0000259" key="1">
    <source>
        <dbReference type="PROSITE" id="PS50994"/>
    </source>
</evidence>
<dbReference type="InterPro" id="IPR036397">
    <property type="entry name" value="RNaseH_sf"/>
</dbReference>
<dbReference type="AlphaFoldDB" id="A0A1R4GWJ9"/>
<evidence type="ECO:0000313" key="3">
    <source>
        <dbReference type="Proteomes" id="UP000188357"/>
    </source>
</evidence>
<dbReference type="InterPro" id="IPR048020">
    <property type="entry name" value="Transpos_IS3"/>
</dbReference>
<dbReference type="Pfam" id="PF13333">
    <property type="entry name" value="rve_2"/>
    <property type="match status" value="1"/>
</dbReference>
<dbReference type="NCBIfam" id="NF033516">
    <property type="entry name" value="transpos_IS3"/>
    <property type="match status" value="1"/>
</dbReference>
<protein>
    <submittedName>
        <fullName evidence="2">Integrase core domain protein</fullName>
    </submittedName>
</protein>
<dbReference type="GO" id="GO:0015074">
    <property type="term" value="P:DNA integration"/>
    <property type="evidence" value="ECO:0007669"/>
    <property type="project" value="InterPro"/>
</dbReference>
<dbReference type="Pfam" id="PF13276">
    <property type="entry name" value="HTH_21"/>
    <property type="match status" value="1"/>
</dbReference>
<gene>
    <name evidence="2" type="ORF">A1232T_01824</name>
</gene>
<dbReference type="GO" id="GO:0003676">
    <property type="term" value="F:nucleic acid binding"/>
    <property type="evidence" value="ECO:0007669"/>
    <property type="project" value="InterPro"/>
</dbReference>
<sequence>MPKSVFYYHRAKLDSGDKYTDLKQRIATLYHQHKGRYGYRRITAALKQLGSHYNHKLIAKLMRHLNLSARIRRQRYRSYKGVQGKIAKNYLKRQFNADQPNTRWLTDITEFKVGNHKLYLSPILDCYNNEIISYTLSKRPTYDLVSKMLDKALDKIDMHQKNGLMLHSDQGWHYQMRPFSTTLKQHGIKQSMSRKGNCLDNALMEGFFGTLKCETIYIEKPKSIEQLEQQIHEYIHYYNNERIQLKLKGLSPVQYRTQSLI</sequence>
<dbReference type="PANTHER" id="PTHR46889:SF5">
    <property type="entry name" value="INTEGRASE PROTEIN"/>
    <property type="match status" value="1"/>
</dbReference>
<keyword evidence="3" id="KW-1185">Reference proteome</keyword>